<gene>
    <name evidence="1" type="ordered locus">Tph_c17660</name>
</gene>
<dbReference type="Proteomes" id="UP000000467">
    <property type="component" value="Chromosome"/>
</dbReference>
<dbReference type="KEGG" id="tpz:Tph_c17660"/>
<organism evidence="1 2">
    <name type="scientific">Thermacetogenium phaeum (strain ATCC BAA-254 / DSM 26808 / PB)</name>
    <dbReference type="NCBI Taxonomy" id="1089553"/>
    <lineage>
        <taxon>Bacteria</taxon>
        <taxon>Bacillati</taxon>
        <taxon>Bacillota</taxon>
        <taxon>Clostridia</taxon>
        <taxon>Thermoanaerobacterales</taxon>
        <taxon>Thermoanaerobacteraceae</taxon>
        <taxon>Thermacetogenium</taxon>
    </lineage>
</organism>
<dbReference type="SUPFAM" id="SSF81593">
    <property type="entry name" value="Nucleotidyltransferase substrate binding subunit/domain"/>
    <property type="match status" value="1"/>
</dbReference>
<accession>K4LIS5</accession>
<dbReference type="RefSeq" id="WP_015050845.1">
    <property type="nucleotide sequence ID" value="NC_018870.1"/>
</dbReference>
<dbReference type="EMBL" id="CP003732">
    <property type="protein sequence ID" value="AFV11967.1"/>
    <property type="molecule type" value="Genomic_DNA"/>
</dbReference>
<sequence length="159" mass="18522">MKKPKTGPSPFELLKFPGSFWPFGKKKKGKRETEDEDEELYSLYQARENWKKALLKKKAGQYDMATIYFRKSLEMLIKANCPGYVSPAERNLLNLSKKAFPALPEQIRSAITFLNPHYTLVKSVYTPDFADEVHEQARLVAEWIFSQSSKLKRFELDPR</sequence>
<dbReference type="STRING" id="1089553.Tph_c17660"/>
<name>K4LIS5_THEPS</name>
<proteinExistence type="predicted"/>
<reference evidence="1 2" key="1">
    <citation type="journal article" date="2012" name="BMC Genomics">
        <title>Genome-guided analysis of physiological and morphological traits of the fermentative acetate oxidizer Thermacetogenium phaeum.</title>
        <authorList>
            <person name="Oehler D."/>
            <person name="Poehlein A."/>
            <person name="Leimbach A."/>
            <person name="Muller N."/>
            <person name="Daniel R."/>
            <person name="Gottschalk G."/>
            <person name="Schink B."/>
        </authorList>
    </citation>
    <scope>NUCLEOTIDE SEQUENCE [LARGE SCALE GENOMIC DNA]</scope>
    <source>
        <strain evidence="2">ATCC BAA-254 / DSM 26808 / PB</strain>
    </source>
</reference>
<protein>
    <submittedName>
        <fullName evidence="1">HEPN-domain containing protein</fullName>
    </submittedName>
</protein>
<dbReference type="AlphaFoldDB" id="K4LIS5"/>
<dbReference type="HOGENOM" id="CLU_1659909_0_0_9"/>
<evidence type="ECO:0000313" key="2">
    <source>
        <dbReference type="Proteomes" id="UP000000467"/>
    </source>
</evidence>
<keyword evidence="2" id="KW-1185">Reference proteome</keyword>
<evidence type="ECO:0000313" key="1">
    <source>
        <dbReference type="EMBL" id="AFV11967.1"/>
    </source>
</evidence>
<dbReference type="OrthoDB" id="9950954at2"/>